<reference evidence="1 2" key="1">
    <citation type="submission" date="2020-08" db="EMBL/GenBank/DDBJ databases">
        <title>Genomic Encyclopedia of Type Strains, Phase IV (KMG-IV): sequencing the most valuable type-strain genomes for metagenomic binning, comparative biology and taxonomic classification.</title>
        <authorList>
            <person name="Goeker M."/>
        </authorList>
    </citation>
    <scope>NUCLEOTIDE SEQUENCE [LARGE SCALE GENOMIC DNA]</scope>
    <source>
        <strain evidence="1 2">DSM 27244</strain>
    </source>
</reference>
<dbReference type="RefSeq" id="WP_184029454.1">
    <property type="nucleotide sequence ID" value="NZ_JACIJJ010000004.1"/>
</dbReference>
<protein>
    <submittedName>
        <fullName evidence="1">Uncharacterized protein</fullName>
    </submittedName>
</protein>
<gene>
    <name evidence="1" type="ORF">FHR19_002783</name>
</gene>
<dbReference type="Proteomes" id="UP000557739">
    <property type="component" value="Unassembled WGS sequence"/>
</dbReference>
<accession>A0A7W9EIP7</accession>
<proteinExistence type="predicted"/>
<sequence>MLPLIVALSQAPAGEAGFGPPQRMRCEWFSNFENSRFERCSSDSRPVVAEAAIPVFAAGVAASFDRAARKLGGRSVDGVPWGVFDVEIVGRRGLTRREHSRYIGDARWDVKVERLIAMRLIRRGD</sequence>
<comment type="caution">
    <text evidence="1">The sequence shown here is derived from an EMBL/GenBank/DDBJ whole genome shotgun (WGS) entry which is preliminary data.</text>
</comment>
<evidence type="ECO:0000313" key="1">
    <source>
        <dbReference type="EMBL" id="MBB5699417.1"/>
    </source>
</evidence>
<name>A0A7W9EIP7_9SPHN</name>
<dbReference type="EMBL" id="JACIJJ010000004">
    <property type="protein sequence ID" value="MBB5699417.1"/>
    <property type="molecule type" value="Genomic_DNA"/>
</dbReference>
<keyword evidence="2" id="KW-1185">Reference proteome</keyword>
<organism evidence="1 2">
    <name type="scientific">Sphingomonas yantingensis</name>
    <dbReference type="NCBI Taxonomy" id="1241761"/>
    <lineage>
        <taxon>Bacteria</taxon>
        <taxon>Pseudomonadati</taxon>
        <taxon>Pseudomonadota</taxon>
        <taxon>Alphaproteobacteria</taxon>
        <taxon>Sphingomonadales</taxon>
        <taxon>Sphingomonadaceae</taxon>
        <taxon>Sphingomonas</taxon>
    </lineage>
</organism>
<dbReference type="AlphaFoldDB" id="A0A7W9EIP7"/>
<evidence type="ECO:0000313" key="2">
    <source>
        <dbReference type="Proteomes" id="UP000557739"/>
    </source>
</evidence>